<sequence>MELTRASKELFARSPDERYESLGSLWEYCRQKKDKSTDRWHAPHEIRTAANGNLRLDIGEDSFYMNDWSFSQLCRLAGVAKDTVNRLSPSTADQVFKETLPRSGNKPLQLLTDDNGVRSLHGTAYTRLWDADLVMTIREFAVDFQPPQKGFNGATGLYAGEQDMFCFLIDPNGWCEIDGEAFAPGFFIWNSEVGRRSLGIETFWFQSVCANHIVWDATEVISWKRKHTASISEGLTDIRRILTQLIDKRDERKDGFYKAVKKAMESTVADADEAMKLISKGGINRSLAKKALEIAQEKGRFSIWSIVDALTQLSREMENVGDRTDADQKAAGLLALV</sequence>
<proteinExistence type="predicted"/>
<dbReference type="OrthoDB" id="7215872at2"/>
<accession>A0A2S8GSG1</accession>
<organism evidence="1 2">
    <name type="scientific">Blastopirellula marina</name>
    <dbReference type="NCBI Taxonomy" id="124"/>
    <lineage>
        <taxon>Bacteria</taxon>
        <taxon>Pseudomonadati</taxon>
        <taxon>Planctomycetota</taxon>
        <taxon>Planctomycetia</taxon>
        <taxon>Pirellulales</taxon>
        <taxon>Pirellulaceae</taxon>
        <taxon>Blastopirellula</taxon>
    </lineage>
</organism>
<dbReference type="AlphaFoldDB" id="A0A2S8GSG1"/>
<name>A0A2S8GSG1_9BACT</name>
<evidence type="ECO:0000313" key="1">
    <source>
        <dbReference type="EMBL" id="PQO47360.1"/>
    </source>
</evidence>
<reference evidence="1 2" key="1">
    <citation type="submission" date="2018-02" db="EMBL/GenBank/DDBJ databases">
        <title>Comparative genomes isolates from brazilian mangrove.</title>
        <authorList>
            <person name="Araujo J.E."/>
            <person name="Taketani R.G."/>
            <person name="Silva M.C.P."/>
            <person name="Loureco M.V."/>
            <person name="Andreote F.D."/>
        </authorList>
    </citation>
    <scope>NUCLEOTIDE SEQUENCE [LARGE SCALE GENOMIC DNA]</scope>
    <source>
        <strain evidence="1 2">Nap-Phe MGV</strain>
    </source>
</reference>
<dbReference type="Proteomes" id="UP000237819">
    <property type="component" value="Unassembled WGS sequence"/>
</dbReference>
<evidence type="ECO:0000313" key="2">
    <source>
        <dbReference type="Proteomes" id="UP000237819"/>
    </source>
</evidence>
<comment type="caution">
    <text evidence="1">The sequence shown here is derived from an EMBL/GenBank/DDBJ whole genome shotgun (WGS) entry which is preliminary data.</text>
</comment>
<gene>
    <name evidence="1" type="ORF">C5Y93_04780</name>
</gene>
<protein>
    <submittedName>
        <fullName evidence="1">DUF932 domain-containing protein</fullName>
    </submittedName>
</protein>
<dbReference type="RefSeq" id="WP_105334251.1">
    <property type="nucleotide sequence ID" value="NZ_PUHZ01000005.1"/>
</dbReference>
<dbReference type="EMBL" id="PUHZ01000005">
    <property type="protein sequence ID" value="PQO47360.1"/>
    <property type="molecule type" value="Genomic_DNA"/>
</dbReference>